<accession>A1WFT3</accession>
<dbReference type="eggNOG" id="COG0457">
    <property type="taxonomic scope" value="Bacteria"/>
</dbReference>
<dbReference type="OrthoDB" id="5294075at2"/>
<evidence type="ECO:0000256" key="1">
    <source>
        <dbReference type="PROSITE-ProRule" id="PRU00339"/>
    </source>
</evidence>
<dbReference type="GeneID" id="76459404"/>
<feature type="chain" id="PRO_5002640601" evidence="2">
    <location>
        <begin position="29"/>
        <end position="178"/>
    </location>
</feature>
<evidence type="ECO:0000313" key="3">
    <source>
        <dbReference type="EMBL" id="ABM56490.1"/>
    </source>
</evidence>
<name>A1WFT3_VEREI</name>
<gene>
    <name evidence="3" type="ordered locus">Veis_0708</name>
</gene>
<protein>
    <submittedName>
        <fullName evidence="3">TPR repeat-containing protein</fullName>
    </submittedName>
</protein>
<dbReference type="PROSITE" id="PS50005">
    <property type="entry name" value="TPR"/>
    <property type="match status" value="1"/>
</dbReference>
<proteinExistence type="predicted"/>
<feature type="signal peptide" evidence="2">
    <location>
        <begin position="1"/>
        <end position="28"/>
    </location>
</feature>
<dbReference type="RefSeq" id="WP_011808504.1">
    <property type="nucleotide sequence ID" value="NC_008786.1"/>
</dbReference>
<dbReference type="InterPro" id="IPR019734">
    <property type="entry name" value="TPR_rpt"/>
</dbReference>
<dbReference type="EMBL" id="CP000542">
    <property type="protein sequence ID" value="ABM56490.1"/>
    <property type="molecule type" value="Genomic_DNA"/>
</dbReference>
<evidence type="ECO:0000256" key="2">
    <source>
        <dbReference type="SAM" id="SignalP"/>
    </source>
</evidence>
<dbReference type="Proteomes" id="UP000000374">
    <property type="component" value="Chromosome"/>
</dbReference>
<keyword evidence="1" id="KW-0802">TPR repeat</keyword>
<feature type="repeat" description="TPR" evidence="1">
    <location>
        <begin position="95"/>
        <end position="128"/>
    </location>
</feature>
<dbReference type="SUPFAM" id="SSF48452">
    <property type="entry name" value="TPR-like"/>
    <property type="match status" value="1"/>
</dbReference>
<keyword evidence="4" id="KW-1185">Reference proteome</keyword>
<dbReference type="HOGENOM" id="CLU_068849_1_0_4"/>
<dbReference type="Gene3D" id="1.25.40.10">
    <property type="entry name" value="Tetratricopeptide repeat domain"/>
    <property type="match status" value="1"/>
</dbReference>
<dbReference type="AlphaFoldDB" id="A1WFT3"/>
<keyword evidence="2" id="KW-0732">Signal</keyword>
<dbReference type="SMART" id="SM00028">
    <property type="entry name" value="TPR"/>
    <property type="match status" value="2"/>
</dbReference>
<sequence length="178" mass="19590">MKQALRLFACLLQWLALTALPGAGRAQADDHADISALLQSGQAAQALTLAEQRLTEHPRDPQLRFLRALAQTDAGEPERAIASFTELTQEFPELPEPYNNLAVLYARQNQWDQARATLEMALRANPGYATAQENLGDIYAWLASQAYSKAMQLDANSAASVRPKLALIRELFGTGRAR</sequence>
<reference evidence="4" key="1">
    <citation type="submission" date="2006-12" db="EMBL/GenBank/DDBJ databases">
        <title>Complete sequence of chromosome 1 of Verminephrobacter eiseniae EF01-2.</title>
        <authorList>
            <person name="Copeland A."/>
            <person name="Lucas S."/>
            <person name="Lapidus A."/>
            <person name="Barry K."/>
            <person name="Detter J.C."/>
            <person name="Glavina del Rio T."/>
            <person name="Dalin E."/>
            <person name="Tice H."/>
            <person name="Pitluck S."/>
            <person name="Chertkov O."/>
            <person name="Brettin T."/>
            <person name="Bruce D."/>
            <person name="Han C."/>
            <person name="Tapia R."/>
            <person name="Gilna P."/>
            <person name="Schmutz J."/>
            <person name="Larimer F."/>
            <person name="Land M."/>
            <person name="Hauser L."/>
            <person name="Kyrpides N."/>
            <person name="Kim E."/>
            <person name="Stahl D."/>
            <person name="Richardson P."/>
        </authorList>
    </citation>
    <scope>NUCLEOTIDE SEQUENCE [LARGE SCALE GENOMIC DNA]</scope>
    <source>
        <strain evidence="4">EF01-2</strain>
    </source>
</reference>
<dbReference type="KEGG" id="vei:Veis_0708"/>
<dbReference type="InterPro" id="IPR011990">
    <property type="entry name" value="TPR-like_helical_dom_sf"/>
</dbReference>
<dbReference type="Pfam" id="PF14559">
    <property type="entry name" value="TPR_19"/>
    <property type="match status" value="1"/>
</dbReference>
<dbReference type="STRING" id="391735.Veis_0708"/>
<evidence type="ECO:0000313" key="4">
    <source>
        <dbReference type="Proteomes" id="UP000000374"/>
    </source>
</evidence>
<organism evidence="3 4">
    <name type="scientific">Verminephrobacter eiseniae (strain EF01-2)</name>
    <dbReference type="NCBI Taxonomy" id="391735"/>
    <lineage>
        <taxon>Bacteria</taxon>
        <taxon>Pseudomonadati</taxon>
        <taxon>Pseudomonadota</taxon>
        <taxon>Betaproteobacteria</taxon>
        <taxon>Burkholderiales</taxon>
        <taxon>Comamonadaceae</taxon>
        <taxon>Verminephrobacter</taxon>
    </lineage>
</organism>